<evidence type="ECO:0000313" key="3">
    <source>
        <dbReference type="Proteomes" id="UP000237839"/>
    </source>
</evidence>
<dbReference type="RefSeq" id="WP_105531733.1">
    <property type="nucleotide sequence ID" value="NZ_PUGF01000008.1"/>
</dbReference>
<evidence type="ECO:0008006" key="4">
    <source>
        <dbReference type="Google" id="ProtNLM"/>
    </source>
</evidence>
<accession>A0A2S9H068</accession>
<proteinExistence type="predicted"/>
<keyword evidence="3" id="KW-1185">Reference proteome</keyword>
<sequence length="98" mass="10954">MCIHQQLPFLLLFASTLCVASDGVIRFTGRIVEPTCIVQTETLPAPRLNACSVHVALSTSVDSVIITPESHMLVWRANDVTKQDLPVNHWKIIRVNYL</sequence>
<gene>
    <name evidence="2" type="ORF">S2091_2086</name>
</gene>
<keyword evidence="1" id="KW-0732">Signal</keyword>
<reference evidence="2 3" key="1">
    <citation type="submission" date="2018-02" db="EMBL/GenBank/DDBJ databases">
        <title>Solimicrobium silvestre gen. nov., sp. nov., isolated from alpine forest soil.</title>
        <authorList>
            <person name="Margesin R."/>
            <person name="Albuquerque L."/>
            <person name="Zhang D.-C."/>
            <person name="Froufe H.J.C."/>
            <person name="Severino R."/>
            <person name="Roxo I."/>
            <person name="Egas C."/>
            <person name="Da Costa M.S."/>
        </authorList>
    </citation>
    <scope>NUCLEOTIDE SEQUENCE [LARGE SCALE GENOMIC DNA]</scope>
    <source>
        <strain evidence="2 3">S20-91</strain>
    </source>
</reference>
<dbReference type="OrthoDB" id="8719505at2"/>
<feature type="signal peptide" evidence="1">
    <location>
        <begin position="1"/>
        <end position="20"/>
    </location>
</feature>
<organism evidence="2 3">
    <name type="scientific">Solimicrobium silvestre</name>
    <dbReference type="NCBI Taxonomy" id="2099400"/>
    <lineage>
        <taxon>Bacteria</taxon>
        <taxon>Pseudomonadati</taxon>
        <taxon>Pseudomonadota</taxon>
        <taxon>Betaproteobacteria</taxon>
        <taxon>Burkholderiales</taxon>
        <taxon>Oxalobacteraceae</taxon>
        <taxon>Solimicrobium</taxon>
    </lineage>
</organism>
<comment type="caution">
    <text evidence="2">The sequence shown here is derived from an EMBL/GenBank/DDBJ whole genome shotgun (WGS) entry which is preliminary data.</text>
</comment>
<dbReference type="EMBL" id="PUGF01000008">
    <property type="protein sequence ID" value="PRC93348.1"/>
    <property type="molecule type" value="Genomic_DNA"/>
</dbReference>
<name>A0A2S9H068_9BURK</name>
<evidence type="ECO:0000256" key="1">
    <source>
        <dbReference type="SAM" id="SignalP"/>
    </source>
</evidence>
<dbReference type="AlphaFoldDB" id="A0A2S9H068"/>
<feature type="chain" id="PRO_5015531434" description="Type 1 fimbrial protein" evidence="1">
    <location>
        <begin position="21"/>
        <end position="98"/>
    </location>
</feature>
<protein>
    <recommendedName>
        <fullName evidence="4">Type 1 fimbrial protein</fullName>
    </recommendedName>
</protein>
<dbReference type="Proteomes" id="UP000237839">
    <property type="component" value="Unassembled WGS sequence"/>
</dbReference>
<evidence type="ECO:0000313" key="2">
    <source>
        <dbReference type="EMBL" id="PRC93348.1"/>
    </source>
</evidence>